<evidence type="ECO:0000313" key="3">
    <source>
        <dbReference type="Proteomes" id="UP001271007"/>
    </source>
</evidence>
<dbReference type="InterPro" id="IPR036047">
    <property type="entry name" value="F-box-like_dom_sf"/>
</dbReference>
<dbReference type="Proteomes" id="UP001271007">
    <property type="component" value="Unassembled WGS sequence"/>
</dbReference>
<dbReference type="AlphaFoldDB" id="A0AAJ0GAN1"/>
<evidence type="ECO:0000313" key="2">
    <source>
        <dbReference type="EMBL" id="KAK3047490.1"/>
    </source>
</evidence>
<gene>
    <name evidence="2" type="ORF">LTR09_011119</name>
</gene>
<protein>
    <recommendedName>
        <fullName evidence="4">F-box domain-containing protein</fullName>
    </recommendedName>
</protein>
<reference evidence="2" key="1">
    <citation type="submission" date="2023-04" db="EMBL/GenBank/DDBJ databases">
        <title>Black Yeasts Isolated from many extreme environments.</title>
        <authorList>
            <person name="Coleine C."/>
            <person name="Stajich J.E."/>
            <person name="Selbmann L."/>
        </authorList>
    </citation>
    <scope>NUCLEOTIDE SEQUENCE</scope>
    <source>
        <strain evidence="2">CCFEE 5312</strain>
    </source>
</reference>
<feature type="compositionally biased region" description="Low complexity" evidence="1">
    <location>
        <begin position="25"/>
        <end position="41"/>
    </location>
</feature>
<accession>A0AAJ0GAN1</accession>
<organism evidence="2 3">
    <name type="scientific">Extremus antarcticus</name>
    <dbReference type="NCBI Taxonomy" id="702011"/>
    <lineage>
        <taxon>Eukaryota</taxon>
        <taxon>Fungi</taxon>
        <taxon>Dikarya</taxon>
        <taxon>Ascomycota</taxon>
        <taxon>Pezizomycotina</taxon>
        <taxon>Dothideomycetes</taxon>
        <taxon>Dothideomycetidae</taxon>
        <taxon>Mycosphaerellales</taxon>
        <taxon>Extremaceae</taxon>
        <taxon>Extremus</taxon>
    </lineage>
</organism>
<sequence>MESTAADDGQTRDIEPTPRPPAMISPAPVSSVAPSTTSTPALHQPATESAALQVFDTVELLETILFALPTKDLLFAQKVCKHWKGVIAFSSKLQQALFFKNIHDRPLNIFEALDTYVKVLHNPLLVHMEWPMDPVEPGVTFSGSFRGAPILDRSWLGKDASWRRMLATQPATTSTCWIDSSRNPEAVGKELAREQPDDMVTKWAATYEYSAIWGNWKDIHPQKNKWLMGEIVEDLDEMLQLVPDKIRSCSVIFPGLDECSNLRSNTDLVEMLEHVRGCKDLDKGTECPRALAKIKEEREEMKMLEELMGMDDDSQSSGGGEADANEA</sequence>
<feature type="region of interest" description="Disordered" evidence="1">
    <location>
        <begin position="307"/>
        <end position="327"/>
    </location>
</feature>
<evidence type="ECO:0000256" key="1">
    <source>
        <dbReference type="SAM" id="MobiDB-lite"/>
    </source>
</evidence>
<evidence type="ECO:0008006" key="4">
    <source>
        <dbReference type="Google" id="ProtNLM"/>
    </source>
</evidence>
<name>A0AAJ0GAN1_9PEZI</name>
<dbReference type="EMBL" id="JAWDJX010000061">
    <property type="protein sequence ID" value="KAK3047490.1"/>
    <property type="molecule type" value="Genomic_DNA"/>
</dbReference>
<feature type="region of interest" description="Disordered" evidence="1">
    <location>
        <begin position="1"/>
        <end position="43"/>
    </location>
</feature>
<comment type="caution">
    <text evidence="2">The sequence shown here is derived from an EMBL/GenBank/DDBJ whole genome shotgun (WGS) entry which is preliminary data.</text>
</comment>
<dbReference type="SUPFAM" id="SSF81383">
    <property type="entry name" value="F-box domain"/>
    <property type="match status" value="1"/>
</dbReference>
<keyword evidence="3" id="KW-1185">Reference proteome</keyword>
<proteinExistence type="predicted"/>